<feature type="region of interest" description="Disordered" evidence="1">
    <location>
        <begin position="302"/>
        <end position="323"/>
    </location>
</feature>
<feature type="non-terminal residue" evidence="3">
    <location>
        <position position="382"/>
    </location>
</feature>
<organism evidence="3 4">
    <name type="scientific">Gigaspora margarita</name>
    <dbReference type="NCBI Taxonomy" id="4874"/>
    <lineage>
        <taxon>Eukaryota</taxon>
        <taxon>Fungi</taxon>
        <taxon>Fungi incertae sedis</taxon>
        <taxon>Mucoromycota</taxon>
        <taxon>Glomeromycotina</taxon>
        <taxon>Glomeromycetes</taxon>
        <taxon>Diversisporales</taxon>
        <taxon>Gigasporaceae</taxon>
        <taxon>Gigaspora</taxon>
    </lineage>
</organism>
<gene>
    <name evidence="3" type="ORF">GMARGA_LOCUS1451</name>
</gene>
<evidence type="ECO:0000256" key="2">
    <source>
        <dbReference type="SAM" id="Phobius"/>
    </source>
</evidence>
<feature type="transmembrane region" description="Helical" evidence="2">
    <location>
        <begin position="52"/>
        <end position="73"/>
    </location>
</feature>
<feature type="transmembrane region" description="Helical" evidence="2">
    <location>
        <begin position="122"/>
        <end position="140"/>
    </location>
</feature>
<sequence>MTTQEIQELNQQIGEEPKSLEKSQDDKFIIMLLKEKWEEIEALLKKRMNFRLINITMSSFVMLFGIVLFYIFWKQLASNLFRIVTSSVLASGGVLALLKILIENLKSKKDTVMSVVETAKMVASDQVFMPAIIILGWIWFNNTLLTFFERKIEWMLNFTIEPPESYINKIFYVLGFVILKPIFELITVPLTLYYCLAKRLYLIDVKMIHKNAHEKFGKNCDKKCCKGCDIISYDRKDKVILDEYDIVTFFGDDEKRRKYKARIFGNKEERNGNYKPIDLINNIIGEFQNRLVKSILNMGNHDDEFQEDPEKQSKEEKGIESHADKKDLARTLKLHDPLNAIEKLVVYSAILVLRMETEYQLIIESIEITEKQKDELRRLLSG</sequence>
<dbReference type="EMBL" id="CAJVQB010000376">
    <property type="protein sequence ID" value="CAG8485385.1"/>
    <property type="molecule type" value="Genomic_DNA"/>
</dbReference>
<evidence type="ECO:0000256" key="1">
    <source>
        <dbReference type="SAM" id="MobiDB-lite"/>
    </source>
</evidence>
<proteinExistence type="predicted"/>
<keyword evidence="2" id="KW-1133">Transmembrane helix</keyword>
<comment type="caution">
    <text evidence="3">The sequence shown here is derived from an EMBL/GenBank/DDBJ whole genome shotgun (WGS) entry which is preliminary data.</text>
</comment>
<reference evidence="3 4" key="1">
    <citation type="submission" date="2021-06" db="EMBL/GenBank/DDBJ databases">
        <authorList>
            <person name="Kallberg Y."/>
            <person name="Tangrot J."/>
            <person name="Rosling A."/>
        </authorList>
    </citation>
    <scope>NUCLEOTIDE SEQUENCE [LARGE SCALE GENOMIC DNA]</scope>
    <source>
        <strain evidence="3 4">120-4 pot B 10/14</strain>
    </source>
</reference>
<dbReference type="Proteomes" id="UP000789901">
    <property type="component" value="Unassembled WGS sequence"/>
</dbReference>
<evidence type="ECO:0000313" key="3">
    <source>
        <dbReference type="EMBL" id="CAG8485385.1"/>
    </source>
</evidence>
<keyword evidence="2" id="KW-0472">Membrane</keyword>
<keyword evidence="4" id="KW-1185">Reference proteome</keyword>
<evidence type="ECO:0000313" key="4">
    <source>
        <dbReference type="Proteomes" id="UP000789901"/>
    </source>
</evidence>
<name>A0ABM8VZD9_GIGMA</name>
<feature type="transmembrane region" description="Helical" evidence="2">
    <location>
        <begin position="170"/>
        <end position="196"/>
    </location>
</feature>
<protein>
    <submittedName>
        <fullName evidence="3">16062_t:CDS:1</fullName>
    </submittedName>
</protein>
<keyword evidence="2" id="KW-0812">Transmembrane</keyword>
<feature type="transmembrane region" description="Helical" evidence="2">
    <location>
        <begin position="79"/>
        <end position="102"/>
    </location>
</feature>
<accession>A0ABM8VZD9</accession>